<feature type="chain" id="PRO_5045479902" evidence="2">
    <location>
        <begin position="23"/>
        <end position="154"/>
    </location>
</feature>
<name>A0ABQ0CMG2_9HYPO</name>
<gene>
    <name evidence="3" type="primary">g3003</name>
    <name evidence="3" type="ORF">EsDP_00003003</name>
</gene>
<organism evidence="3 4">
    <name type="scientific">Epichloe bromicola</name>
    <dbReference type="NCBI Taxonomy" id="79588"/>
    <lineage>
        <taxon>Eukaryota</taxon>
        <taxon>Fungi</taxon>
        <taxon>Dikarya</taxon>
        <taxon>Ascomycota</taxon>
        <taxon>Pezizomycotina</taxon>
        <taxon>Sordariomycetes</taxon>
        <taxon>Hypocreomycetidae</taxon>
        <taxon>Hypocreales</taxon>
        <taxon>Clavicipitaceae</taxon>
        <taxon>Epichloe</taxon>
    </lineage>
</organism>
<protein>
    <submittedName>
        <fullName evidence="3">Uncharacterized protein</fullName>
    </submittedName>
</protein>
<sequence length="154" mass="17868">MRHQIQAATAAYFFLSFQTVEAGPLKWAARDIARRAAANVTENAPSMTETLADDDDDDDDEHEGRIDGGSRPNHHEQQLYSNWNGSSVVNYWTGKQQVDNAYLECFNNLWHDFTHYLIVYQAAIRRDWWYNEAHSDKDIPILRKYHSQSGADYK</sequence>
<dbReference type="Proteomes" id="UP001562357">
    <property type="component" value="Unassembled WGS sequence"/>
</dbReference>
<feature type="compositionally biased region" description="Acidic residues" evidence="1">
    <location>
        <begin position="51"/>
        <end position="61"/>
    </location>
</feature>
<feature type="signal peptide" evidence="2">
    <location>
        <begin position="1"/>
        <end position="22"/>
    </location>
</feature>
<accession>A0ABQ0CMG2</accession>
<proteinExistence type="predicted"/>
<evidence type="ECO:0000256" key="1">
    <source>
        <dbReference type="SAM" id="MobiDB-lite"/>
    </source>
</evidence>
<feature type="compositionally biased region" description="Basic and acidic residues" evidence="1">
    <location>
        <begin position="62"/>
        <end position="77"/>
    </location>
</feature>
<reference evidence="4" key="1">
    <citation type="submission" date="2024-06" db="EMBL/GenBank/DDBJ databases">
        <title>Draft Genome Sequences of Epichloe bromicola Strains Isolated from Elymus ciliaris.</title>
        <authorList>
            <consortium name="Epichloe bromicola genome sequencing consortium"/>
            <person name="Miura A."/>
            <person name="Imano S."/>
            <person name="Ashida A."/>
            <person name="Sato I."/>
            <person name="Chiba S."/>
            <person name="Tanaka A."/>
            <person name="Camagna M."/>
            <person name="Takemoto D."/>
        </authorList>
    </citation>
    <scope>NUCLEOTIDE SEQUENCE [LARGE SCALE GENOMIC DNA]</scope>
    <source>
        <strain evidence="4">DP</strain>
    </source>
</reference>
<evidence type="ECO:0000256" key="2">
    <source>
        <dbReference type="SAM" id="SignalP"/>
    </source>
</evidence>
<evidence type="ECO:0000313" key="4">
    <source>
        <dbReference type="Proteomes" id="UP001562357"/>
    </source>
</evidence>
<dbReference type="EMBL" id="BAAFGZ010000088">
    <property type="protein sequence ID" value="GAB0134641.1"/>
    <property type="molecule type" value="Genomic_DNA"/>
</dbReference>
<evidence type="ECO:0000313" key="3">
    <source>
        <dbReference type="EMBL" id="GAB0134641.1"/>
    </source>
</evidence>
<comment type="caution">
    <text evidence="3">The sequence shown here is derived from an EMBL/GenBank/DDBJ whole genome shotgun (WGS) entry which is preliminary data.</text>
</comment>
<keyword evidence="2" id="KW-0732">Signal</keyword>
<feature type="region of interest" description="Disordered" evidence="1">
    <location>
        <begin position="43"/>
        <end position="78"/>
    </location>
</feature>
<keyword evidence="4" id="KW-1185">Reference proteome</keyword>